<name>A0A0M2NJR5_9FIRM</name>
<proteinExistence type="predicted"/>
<comment type="caution">
    <text evidence="1">The sequence shown here is derived from an EMBL/GenBank/DDBJ whole genome shotgun (WGS) entry which is preliminary data.</text>
</comment>
<organism evidence="1 2">
    <name type="scientific">Christensenella hongkongensis</name>
    <dbReference type="NCBI Taxonomy" id="270498"/>
    <lineage>
        <taxon>Bacteria</taxon>
        <taxon>Bacillati</taxon>
        <taxon>Bacillota</taxon>
        <taxon>Clostridia</taxon>
        <taxon>Christensenellales</taxon>
        <taxon>Christensenellaceae</taxon>
        <taxon>Christensenella</taxon>
    </lineage>
</organism>
<keyword evidence="2" id="KW-1185">Reference proteome</keyword>
<evidence type="ECO:0000313" key="1">
    <source>
        <dbReference type="EMBL" id="KKI51211.1"/>
    </source>
</evidence>
<dbReference type="AlphaFoldDB" id="A0A0M2NJR5"/>
<dbReference type="EMBL" id="LAYJ01000088">
    <property type="protein sequence ID" value="KKI51211.1"/>
    <property type="molecule type" value="Genomic_DNA"/>
</dbReference>
<dbReference type="Proteomes" id="UP000034076">
    <property type="component" value="Unassembled WGS sequence"/>
</dbReference>
<evidence type="ECO:0000313" key="2">
    <source>
        <dbReference type="Proteomes" id="UP000034076"/>
    </source>
</evidence>
<accession>A0A0M2NJR5</accession>
<sequence>MLISVNIDSANEIEKPEVREEIDRLIAKYGAETGECEK</sequence>
<dbReference type="STRING" id="270498.CHK_1598"/>
<gene>
    <name evidence="1" type="ORF">CHK_1598</name>
</gene>
<reference evidence="1 2" key="1">
    <citation type="submission" date="2015-04" db="EMBL/GenBank/DDBJ databases">
        <title>Draft genome sequence of bacteremic isolate Catabacter hongkongensis type strain HKU16T.</title>
        <authorList>
            <person name="Lau S.K."/>
            <person name="Teng J.L."/>
            <person name="Huang Y."/>
            <person name="Curreem S.O."/>
            <person name="Tsui S.K."/>
            <person name="Woo P.C."/>
        </authorList>
    </citation>
    <scope>NUCLEOTIDE SEQUENCE [LARGE SCALE GENOMIC DNA]</scope>
    <source>
        <strain evidence="1 2">HKU16</strain>
    </source>
</reference>
<protein>
    <submittedName>
        <fullName evidence="1">Uncharacterized protein</fullName>
    </submittedName>
</protein>